<evidence type="ECO:0000256" key="1">
    <source>
        <dbReference type="SAM" id="Phobius"/>
    </source>
</evidence>
<sequence length="255" mass="28116">MASEYYSTLPEVDGRAEAVTLEARVSYPGLEPSPRKWTPSRPSLPSRHVPWWKRYWILLAAVVVVVATAAIVGGTVFGVMLKSRSTTSGNGNSSADNGGSKSGSASIIIVSSAYTNIGGSFNVRHDDTAIYRPDYSTHATRRHDGNNNNLHHQYTKYTISYHTGSINSYLHSDSRTPNTKDVAGLNPCSIPCLQWDGLEYVINGCGGDLWITWRDPGVSTQTEFELYSNDCPYVPQNWKCGTTTIHGDWRCGHRI</sequence>
<gene>
    <name evidence="2" type="ORF">B0H66DRAFT_602439</name>
</gene>
<name>A0AAE0IDM0_9PEZI</name>
<feature type="transmembrane region" description="Helical" evidence="1">
    <location>
        <begin position="55"/>
        <end position="81"/>
    </location>
</feature>
<keyword evidence="1" id="KW-0472">Membrane</keyword>
<comment type="caution">
    <text evidence="2">The sequence shown here is derived from an EMBL/GenBank/DDBJ whole genome shotgun (WGS) entry which is preliminary data.</text>
</comment>
<keyword evidence="3" id="KW-1185">Reference proteome</keyword>
<protein>
    <submittedName>
        <fullName evidence="2">Uncharacterized protein</fullName>
    </submittedName>
</protein>
<reference evidence="2" key="2">
    <citation type="submission" date="2023-06" db="EMBL/GenBank/DDBJ databases">
        <authorList>
            <consortium name="Lawrence Berkeley National Laboratory"/>
            <person name="Haridas S."/>
            <person name="Hensen N."/>
            <person name="Bonometti L."/>
            <person name="Westerberg I."/>
            <person name="Brannstrom I.O."/>
            <person name="Guillou S."/>
            <person name="Cros-Aarteil S."/>
            <person name="Calhoun S."/>
            <person name="Kuo A."/>
            <person name="Mondo S."/>
            <person name="Pangilinan J."/>
            <person name="Riley R."/>
            <person name="Labutti K."/>
            <person name="Andreopoulos B."/>
            <person name="Lipzen A."/>
            <person name="Chen C."/>
            <person name="Yanf M."/>
            <person name="Daum C."/>
            <person name="Ng V."/>
            <person name="Clum A."/>
            <person name="Steindorff A."/>
            <person name="Ohm R."/>
            <person name="Martin F."/>
            <person name="Silar P."/>
            <person name="Natvig D."/>
            <person name="Lalanne C."/>
            <person name="Gautier V."/>
            <person name="Ament-Velasquez S.L."/>
            <person name="Kruys A."/>
            <person name="Hutchinson M.I."/>
            <person name="Powell A.J."/>
            <person name="Barry K."/>
            <person name="Miller A.N."/>
            <person name="Grigoriev I.V."/>
            <person name="Debuchy R."/>
            <person name="Gladieux P."/>
            <person name="Thoren M.H."/>
            <person name="Johannesson H."/>
        </authorList>
    </citation>
    <scope>NUCLEOTIDE SEQUENCE</scope>
    <source>
        <strain evidence="2">CBS 118394</strain>
    </source>
</reference>
<dbReference type="AlphaFoldDB" id="A0AAE0IDM0"/>
<accession>A0AAE0IDM0</accession>
<reference evidence="2" key="1">
    <citation type="journal article" date="2023" name="Mol. Phylogenet. Evol.">
        <title>Genome-scale phylogeny and comparative genomics of the fungal order Sordariales.</title>
        <authorList>
            <person name="Hensen N."/>
            <person name="Bonometti L."/>
            <person name="Westerberg I."/>
            <person name="Brannstrom I.O."/>
            <person name="Guillou S."/>
            <person name="Cros-Aarteil S."/>
            <person name="Calhoun S."/>
            <person name="Haridas S."/>
            <person name="Kuo A."/>
            <person name="Mondo S."/>
            <person name="Pangilinan J."/>
            <person name="Riley R."/>
            <person name="LaButti K."/>
            <person name="Andreopoulos B."/>
            <person name="Lipzen A."/>
            <person name="Chen C."/>
            <person name="Yan M."/>
            <person name="Daum C."/>
            <person name="Ng V."/>
            <person name="Clum A."/>
            <person name="Steindorff A."/>
            <person name="Ohm R.A."/>
            <person name="Martin F."/>
            <person name="Silar P."/>
            <person name="Natvig D.O."/>
            <person name="Lalanne C."/>
            <person name="Gautier V."/>
            <person name="Ament-Velasquez S.L."/>
            <person name="Kruys A."/>
            <person name="Hutchinson M.I."/>
            <person name="Powell A.J."/>
            <person name="Barry K."/>
            <person name="Miller A.N."/>
            <person name="Grigoriev I.V."/>
            <person name="Debuchy R."/>
            <person name="Gladieux P."/>
            <person name="Hiltunen Thoren M."/>
            <person name="Johannesson H."/>
        </authorList>
    </citation>
    <scope>NUCLEOTIDE SEQUENCE</scope>
    <source>
        <strain evidence="2">CBS 118394</strain>
    </source>
</reference>
<dbReference type="EMBL" id="JAUEDM010000003">
    <property type="protein sequence ID" value="KAK3323025.1"/>
    <property type="molecule type" value="Genomic_DNA"/>
</dbReference>
<dbReference type="Proteomes" id="UP001283341">
    <property type="component" value="Unassembled WGS sequence"/>
</dbReference>
<keyword evidence="1" id="KW-0812">Transmembrane</keyword>
<organism evidence="2 3">
    <name type="scientific">Apodospora peruviana</name>
    <dbReference type="NCBI Taxonomy" id="516989"/>
    <lineage>
        <taxon>Eukaryota</taxon>
        <taxon>Fungi</taxon>
        <taxon>Dikarya</taxon>
        <taxon>Ascomycota</taxon>
        <taxon>Pezizomycotina</taxon>
        <taxon>Sordariomycetes</taxon>
        <taxon>Sordariomycetidae</taxon>
        <taxon>Sordariales</taxon>
        <taxon>Lasiosphaeriaceae</taxon>
        <taxon>Apodospora</taxon>
    </lineage>
</organism>
<evidence type="ECO:0000313" key="3">
    <source>
        <dbReference type="Proteomes" id="UP001283341"/>
    </source>
</evidence>
<keyword evidence="1" id="KW-1133">Transmembrane helix</keyword>
<proteinExistence type="predicted"/>
<evidence type="ECO:0000313" key="2">
    <source>
        <dbReference type="EMBL" id="KAK3323025.1"/>
    </source>
</evidence>